<dbReference type="GO" id="GO:0004252">
    <property type="term" value="F:serine-type endopeptidase activity"/>
    <property type="evidence" value="ECO:0007669"/>
    <property type="project" value="TreeGrafter"/>
</dbReference>
<sequence>MHKTILAVALAVIGGVAAGSAGAVDLTQYLRRETFTDIKISPGGEYVAATVPREDSTAIAILRLKDKEVVGSFWPPSRNHAQTFDWVSNERLLIGLAEKWGSLDQPNPTGELYAIDANGNRGELLVGYRVESKGPGTRIQPKKVEAVAAFLADDLPGDERNVLVTVWPLAEDPYTRVDRMDVASGRRSRVASSPVRRGEFTTDGAGEVRFVHGSGSDNVNKLYFRERSGDTWKLINDEAVSKRIETAIGFSADDSLAYLNVEQTQGPDAIVSWNPQTGERATLLRDEVVNPYRIIHRPGTHVPVGALYMGDTPRTRFFDEKSPEARLYRSLEAAFGGPVYITSSTRDGRVVLVETWSGSNPGDFYVYDTVARKADHLISRSDWIDIERSAKVRPIALKARDGLPLHGFLTLPAGSDGRNLPMVVLPHGGPFDIFDSGEYDRETQMLAAAGYAVLQVNFRGSGNYGRAHTQAGAQQWGAAMQDDVTDATRWAISEGIADGRRICIYGASYGAYAAMMGAAREPGLYQCAAGYVGVYDLPMMYTRGDIQDRGSGVTYLREWLGDPAKLGAVSPVNLAERIKVPVFLAAGGEDKRAPIQHTERMEAALKRAGTPVESLYYKTEGHGFYTEAHRSEYYDKLLAFLARSLGGKTAATAPAAGKGKAP</sequence>
<dbReference type="PANTHER" id="PTHR42776:SF27">
    <property type="entry name" value="DIPEPTIDYL PEPTIDASE FAMILY MEMBER 6"/>
    <property type="match status" value="1"/>
</dbReference>
<accession>A0A0R0B3H0</accession>
<reference evidence="4 5" key="1">
    <citation type="journal article" date="2016" name="Front. Microbiol.">
        <title>Genome Sequence of Type Strains of Genus Stenotrophomonas.</title>
        <authorList>
            <person name="Patil P.P."/>
            <person name="Midha S."/>
            <person name="Kumar S."/>
            <person name="Patil P.B."/>
        </authorList>
    </citation>
    <scope>NUCLEOTIDE SEQUENCE [LARGE SCALE GENOMIC DNA]</scope>
    <source>
        <strain evidence="4 5">LMG 978</strain>
    </source>
</reference>
<dbReference type="InterPro" id="IPR029058">
    <property type="entry name" value="AB_hydrolase_fold"/>
</dbReference>
<feature type="signal peptide" evidence="2">
    <location>
        <begin position="1"/>
        <end position="23"/>
    </location>
</feature>
<keyword evidence="1" id="KW-0378">Hydrolase</keyword>
<dbReference type="Pfam" id="PF00326">
    <property type="entry name" value="Peptidase_S9"/>
    <property type="match status" value="1"/>
</dbReference>
<keyword evidence="5" id="KW-1185">Reference proteome</keyword>
<evidence type="ECO:0000256" key="1">
    <source>
        <dbReference type="ARBA" id="ARBA00022801"/>
    </source>
</evidence>
<proteinExistence type="predicted"/>
<dbReference type="OrthoDB" id="4269629at2"/>
<dbReference type="InterPro" id="IPR001375">
    <property type="entry name" value="Peptidase_S9_cat"/>
</dbReference>
<dbReference type="AlphaFoldDB" id="A0A0R0B3H0"/>
<dbReference type="EMBL" id="LLXV01000021">
    <property type="protein sequence ID" value="KRG51743.1"/>
    <property type="molecule type" value="Genomic_DNA"/>
</dbReference>
<evidence type="ECO:0000313" key="4">
    <source>
        <dbReference type="EMBL" id="KRG51743.1"/>
    </source>
</evidence>
<feature type="chain" id="PRO_5006391781" evidence="2">
    <location>
        <begin position="24"/>
        <end position="662"/>
    </location>
</feature>
<keyword evidence="2" id="KW-0732">Signal</keyword>
<dbReference type="SUPFAM" id="SSF53474">
    <property type="entry name" value="alpha/beta-Hydrolases"/>
    <property type="match status" value="1"/>
</dbReference>
<dbReference type="Gene3D" id="3.40.50.1820">
    <property type="entry name" value="alpha/beta hydrolase"/>
    <property type="match status" value="1"/>
</dbReference>
<gene>
    <name evidence="4" type="ORF">ARC23_08525</name>
</gene>
<protein>
    <submittedName>
        <fullName evidence="4">Peptidase S9</fullName>
    </submittedName>
</protein>
<dbReference type="Proteomes" id="UP000051757">
    <property type="component" value="Unassembled WGS sequence"/>
</dbReference>
<evidence type="ECO:0000259" key="3">
    <source>
        <dbReference type="Pfam" id="PF00326"/>
    </source>
</evidence>
<dbReference type="PANTHER" id="PTHR42776">
    <property type="entry name" value="SERINE PEPTIDASE S9 FAMILY MEMBER"/>
    <property type="match status" value="1"/>
</dbReference>
<name>A0A0R0B3H0_9GAMM</name>
<evidence type="ECO:0000313" key="5">
    <source>
        <dbReference type="Proteomes" id="UP000051757"/>
    </source>
</evidence>
<feature type="domain" description="Peptidase S9 prolyl oligopeptidase catalytic" evidence="3">
    <location>
        <begin position="439"/>
        <end position="647"/>
    </location>
</feature>
<comment type="caution">
    <text evidence="4">The sequence shown here is derived from an EMBL/GenBank/DDBJ whole genome shotgun (WGS) entry which is preliminary data.</text>
</comment>
<evidence type="ECO:0000256" key="2">
    <source>
        <dbReference type="SAM" id="SignalP"/>
    </source>
</evidence>
<dbReference type="GO" id="GO:0006508">
    <property type="term" value="P:proteolysis"/>
    <property type="evidence" value="ECO:0007669"/>
    <property type="project" value="InterPro"/>
</dbReference>
<organism evidence="4 5">
    <name type="scientific">Stenotrophomonas beteli</name>
    <dbReference type="NCBI Taxonomy" id="3384461"/>
    <lineage>
        <taxon>Bacteria</taxon>
        <taxon>Pseudomonadati</taxon>
        <taxon>Pseudomonadota</taxon>
        <taxon>Gammaproteobacteria</taxon>
        <taxon>Lysobacterales</taxon>
        <taxon>Lysobacteraceae</taxon>
        <taxon>Stenotrophomonas</taxon>
        <taxon>Stenotrophomonas maltophilia group</taxon>
    </lineage>
</organism>
<dbReference type="SUPFAM" id="SSF82171">
    <property type="entry name" value="DPP6 N-terminal domain-like"/>
    <property type="match status" value="1"/>
</dbReference>